<keyword evidence="3" id="KW-1185">Reference proteome</keyword>
<protein>
    <recommendedName>
        <fullName evidence="4">Secreted protein</fullName>
    </recommendedName>
</protein>
<accession>A0ABD2JDN6</accession>
<evidence type="ECO:0000313" key="2">
    <source>
        <dbReference type="EMBL" id="KAL3088583.1"/>
    </source>
</evidence>
<dbReference type="Proteomes" id="UP001620626">
    <property type="component" value="Unassembled WGS sequence"/>
</dbReference>
<evidence type="ECO:0000256" key="1">
    <source>
        <dbReference type="SAM" id="SignalP"/>
    </source>
</evidence>
<feature type="signal peptide" evidence="1">
    <location>
        <begin position="1"/>
        <end position="22"/>
    </location>
</feature>
<evidence type="ECO:0000313" key="3">
    <source>
        <dbReference type="Proteomes" id="UP001620626"/>
    </source>
</evidence>
<gene>
    <name evidence="2" type="ORF">niasHT_023201</name>
</gene>
<dbReference type="EMBL" id="JBICBT010000998">
    <property type="protein sequence ID" value="KAL3088583.1"/>
    <property type="molecule type" value="Genomic_DNA"/>
</dbReference>
<organism evidence="2 3">
    <name type="scientific">Heterodera trifolii</name>
    <dbReference type="NCBI Taxonomy" id="157864"/>
    <lineage>
        <taxon>Eukaryota</taxon>
        <taxon>Metazoa</taxon>
        <taxon>Ecdysozoa</taxon>
        <taxon>Nematoda</taxon>
        <taxon>Chromadorea</taxon>
        <taxon>Rhabditida</taxon>
        <taxon>Tylenchina</taxon>
        <taxon>Tylenchomorpha</taxon>
        <taxon>Tylenchoidea</taxon>
        <taxon>Heteroderidae</taxon>
        <taxon>Heteroderinae</taxon>
        <taxon>Heterodera</taxon>
    </lineage>
</organism>
<reference evidence="2 3" key="1">
    <citation type="submission" date="2024-10" db="EMBL/GenBank/DDBJ databases">
        <authorList>
            <person name="Kim D."/>
        </authorList>
    </citation>
    <scope>NUCLEOTIDE SEQUENCE [LARGE SCALE GENOMIC DNA]</scope>
    <source>
        <strain evidence="2">BH-2024</strain>
    </source>
</reference>
<name>A0ABD2JDN6_9BILA</name>
<comment type="caution">
    <text evidence="2">The sequence shown here is derived from an EMBL/GenBank/DDBJ whole genome shotgun (WGS) entry which is preliminary data.</text>
</comment>
<evidence type="ECO:0008006" key="4">
    <source>
        <dbReference type="Google" id="ProtNLM"/>
    </source>
</evidence>
<proteinExistence type="predicted"/>
<feature type="chain" id="PRO_5044871082" description="Secreted protein" evidence="1">
    <location>
        <begin position="23"/>
        <end position="103"/>
    </location>
</feature>
<sequence length="103" mass="12182">MGPILLLYFWLSFFRLVTEVRSWYYPVVTYELTRKDGTPTDGQKDEAQLAVESSQYNCYFVYCAIPFHYGANFNQNNGLGFHYGGYSPYQAFTSHYPYYYGRR</sequence>
<keyword evidence="1" id="KW-0732">Signal</keyword>
<dbReference type="AlphaFoldDB" id="A0ABD2JDN6"/>